<dbReference type="GO" id="GO:0005829">
    <property type="term" value="C:cytosol"/>
    <property type="evidence" value="ECO:0007669"/>
    <property type="project" value="UniProtKB-SubCell"/>
</dbReference>
<dbReference type="PANTHER" id="PTHR34773">
    <property type="entry name" value="FLAGELLAR SECRETION CHAPERONE FLIS"/>
    <property type="match status" value="1"/>
</dbReference>
<keyword evidence="6" id="KW-0966">Cell projection</keyword>
<sequence length="158" mass="18263">MKKDKISDFTLRITQSNRSALVVVIYDMTIEYINEAIEYYEKDEIEEFLDATKKARSCVYELMSVLDTKYPIAIELMPLYLYMNKLLIRSIIKRKPQDFEAIRRMLQGLLEAFTEVAKKDDSPVLMGNTQQVYAGLTYGKGSLTESFSNQGSNRGFRV</sequence>
<comment type="caution">
    <text evidence="6">The sequence shown here is derived from an EMBL/GenBank/DDBJ whole genome shotgun (WGS) entry which is preliminary data.</text>
</comment>
<dbReference type="Proteomes" id="UP000247523">
    <property type="component" value="Unassembled WGS sequence"/>
</dbReference>
<evidence type="ECO:0000256" key="1">
    <source>
        <dbReference type="ARBA" id="ARBA00004514"/>
    </source>
</evidence>
<dbReference type="GO" id="GO:0071973">
    <property type="term" value="P:bacterial-type flagellum-dependent cell motility"/>
    <property type="evidence" value="ECO:0007669"/>
    <property type="project" value="TreeGrafter"/>
</dbReference>
<dbReference type="Gene3D" id="1.20.120.340">
    <property type="entry name" value="Flagellar protein FliS"/>
    <property type="match status" value="1"/>
</dbReference>
<keyword evidence="3" id="KW-0963">Cytoplasm</keyword>
<keyword evidence="4" id="KW-1005">Bacterial flagellum biogenesis</keyword>
<dbReference type="InterPro" id="IPR003713">
    <property type="entry name" value="FliS"/>
</dbReference>
<evidence type="ECO:0000313" key="6">
    <source>
        <dbReference type="EMBL" id="PXV91833.1"/>
    </source>
</evidence>
<dbReference type="Pfam" id="PF02561">
    <property type="entry name" value="FliS"/>
    <property type="match status" value="1"/>
</dbReference>
<organism evidence="6 7">
    <name type="scientific">Lachnotalea glycerini</name>
    <dbReference type="NCBI Taxonomy" id="1763509"/>
    <lineage>
        <taxon>Bacteria</taxon>
        <taxon>Bacillati</taxon>
        <taxon>Bacillota</taxon>
        <taxon>Clostridia</taxon>
        <taxon>Lachnospirales</taxon>
        <taxon>Lachnospiraceae</taxon>
        <taxon>Lachnotalea</taxon>
    </lineage>
</organism>
<evidence type="ECO:0000256" key="2">
    <source>
        <dbReference type="ARBA" id="ARBA00008787"/>
    </source>
</evidence>
<dbReference type="CDD" id="cd16098">
    <property type="entry name" value="FliS"/>
    <property type="match status" value="1"/>
</dbReference>
<evidence type="ECO:0000256" key="4">
    <source>
        <dbReference type="ARBA" id="ARBA00022795"/>
    </source>
</evidence>
<evidence type="ECO:0000313" key="7">
    <source>
        <dbReference type="Proteomes" id="UP000247523"/>
    </source>
</evidence>
<keyword evidence="6" id="KW-0969">Cilium</keyword>
<evidence type="ECO:0000256" key="5">
    <source>
        <dbReference type="ARBA" id="ARBA00023186"/>
    </source>
</evidence>
<reference evidence="6 7" key="1">
    <citation type="submission" date="2018-05" db="EMBL/GenBank/DDBJ databases">
        <title>Genomic Encyclopedia of Type Strains, Phase IV (KMG-IV): sequencing the most valuable type-strain genomes for metagenomic binning, comparative biology and taxonomic classification.</title>
        <authorList>
            <person name="Goeker M."/>
        </authorList>
    </citation>
    <scope>NUCLEOTIDE SEQUENCE [LARGE SCALE GENOMIC DNA]</scope>
    <source>
        <strain evidence="6 7">DSM 28816</strain>
    </source>
</reference>
<comment type="similarity">
    <text evidence="2">Belongs to the FliS family.</text>
</comment>
<name>A0A318ENY3_9FIRM</name>
<dbReference type="PANTHER" id="PTHR34773:SF1">
    <property type="entry name" value="FLAGELLAR SECRETION CHAPERONE FLIS"/>
    <property type="match status" value="1"/>
</dbReference>
<dbReference type="AlphaFoldDB" id="A0A318ENY3"/>
<gene>
    <name evidence="6" type="ORF">C8E03_103404</name>
</gene>
<dbReference type="EMBL" id="QICS01000003">
    <property type="protein sequence ID" value="PXV91833.1"/>
    <property type="molecule type" value="Genomic_DNA"/>
</dbReference>
<comment type="subcellular location">
    <subcellularLocation>
        <location evidence="1">Cytoplasm</location>
        <location evidence="1">Cytosol</location>
    </subcellularLocation>
</comment>
<dbReference type="SUPFAM" id="SSF101116">
    <property type="entry name" value="Flagellar export chaperone FliS"/>
    <property type="match status" value="1"/>
</dbReference>
<dbReference type="GO" id="GO:0044780">
    <property type="term" value="P:bacterial-type flagellum assembly"/>
    <property type="evidence" value="ECO:0007669"/>
    <property type="project" value="InterPro"/>
</dbReference>
<evidence type="ECO:0000256" key="3">
    <source>
        <dbReference type="ARBA" id="ARBA00022490"/>
    </source>
</evidence>
<keyword evidence="6" id="KW-0282">Flagellum</keyword>
<protein>
    <submittedName>
        <fullName evidence="6">Flagellar protein FliS</fullName>
    </submittedName>
</protein>
<accession>A0A318ENY3</accession>
<proteinExistence type="inferred from homology"/>
<dbReference type="RefSeq" id="WP_110290905.1">
    <property type="nucleotide sequence ID" value="NZ_QICS01000003.1"/>
</dbReference>
<dbReference type="InterPro" id="IPR036584">
    <property type="entry name" value="FliS_sf"/>
</dbReference>
<keyword evidence="5" id="KW-0143">Chaperone</keyword>